<sequence>MGKGYRQGRIGEEIRKIISRMLLRELKDPRLSGMISITGVDVTRDNSYATCYVTILDTSGDEEREHERQAQAIEGLESARGLIRREIGKEIKLRHVPELIFKIDRSMEYGRHIDEVIRELEHNDE</sequence>
<protein>
    <recommendedName>
        <fullName evidence="2">Ribosome-binding factor A</fullName>
    </recommendedName>
</protein>
<dbReference type="InterPro" id="IPR000238">
    <property type="entry name" value="RbfA"/>
</dbReference>
<comment type="subcellular location">
    <subcellularLocation>
        <location evidence="2">Cytoplasm</location>
    </subcellularLocation>
</comment>
<dbReference type="NCBIfam" id="TIGR00082">
    <property type="entry name" value="rbfA"/>
    <property type="match status" value="1"/>
</dbReference>
<dbReference type="Pfam" id="PF02033">
    <property type="entry name" value="RBFA"/>
    <property type="match status" value="1"/>
</dbReference>
<dbReference type="GO" id="GO:0030490">
    <property type="term" value="P:maturation of SSU-rRNA"/>
    <property type="evidence" value="ECO:0007669"/>
    <property type="project" value="UniProtKB-UniRule"/>
</dbReference>
<comment type="caution">
    <text evidence="3">The sequence shown here is derived from an EMBL/GenBank/DDBJ whole genome shotgun (WGS) entry which is preliminary data.</text>
</comment>
<dbReference type="InterPro" id="IPR015946">
    <property type="entry name" value="KH_dom-like_a/b"/>
</dbReference>
<comment type="similarity">
    <text evidence="2">Belongs to the RbfA family.</text>
</comment>
<dbReference type="PROSITE" id="PS01319">
    <property type="entry name" value="RBFA"/>
    <property type="match status" value="1"/>
</dbReference>
<gene>
    <name evidence="2 3" type="primary">rbfA</name>
    <name evidence="3" type="ORF">FYJ64_00370</name>
</gene>
<dbReference type="InterPro" id="IPR020053">
    <property type="entry name" value="Ribosome-bd_factorA_CS"/>
</dbReference>
<evidence type="ECO:0000313" key="4">
    <source>
        <dbReference type="Proteomes" id="UP000474676"/>
    </source>
</evidence>
<dbReference type="SUPFAM" id="SSF89919">
    <property type="entry name" value="Ribosome-binding factor A, RbfA"/>
    <property type="match status" value="1"/>
</dbReference>
<dbReference type="PANTHER" id="PTHR33515:SF1">
    <property type="entry name" value="RIBOSOME-BINDING FACTOR A, CHLOROPLASTIC-RELATED"/>
    <property type="match status" value="1"/>
</dbReference>
<evidence type="ECO:0000256" key="1">
    <source>
        <dbReference type="ARBA" id="ARBA00022517"/>
    </source>
</evidence>
<comment type="subunit">
    <text evidence="2">Monomer. Binds 30S ribosomal subunits, but not 50S ribosomal subunits or 70S ribosomes.</text>
</comment>
<dbReference type="HAMAP" id="MF_00003">
    <property type="entry name" value="RbfA"/>
    <property type="match status" value="1"/>
</dbReference>
<dbReference type="EMBL" id="VUMZ01000001">
    <property type="protein sequence ID" value="MST50783.1"/>
    <property type="molecule type" value="Genomic_DNA"/>
</dbReference>
<dbReference type="Proteomes" id="UP000474676">
    <property type="component" value="Unassembled WGS sequence"/>
</dbReference>
<dbReference type="Gene3D" id="3.30.300.20">
    <property type="match status" value="1"/>
</dbReference>
<proteinExistence type="inferred from homology"/>
<reference evidence="3 4" key="1">
    <citation type="submission" date="2019-08" db="EMBL/GenBank/DDBJ databases">
        <title>In-depth cultivation of the pig gut microbiome towards novel bacterial diversity and tailored functional studies.</title>
        <authorList>
            <person name="Wylensek D."/>
            <person name="Hitch T.C.A."/>
            <person name="Clavel T."/>
        </authorList>
    </citation>
    <scope>NUCLEOTIDE SEQUENCE [LARGE SCALE GENOMIC DNA]</scope>
    <source>
        <strain evidence="3 4">WCA-MUC-591-APC-3H</strain>
    </source>
</reference>
<evidence type="ECO:0000256" key="2">
    <source>
        <dbReference type="HAMAP-Rule" id="MF_00003"/>
    </source>
</evidence>
<accession>A0A6L5Y2F8</accession>
<dbReference type="InterPro" id="IPR023799">
    <property type="entry name" value="RbfA_dom_sf"/>
</dbReference>
<dbReference type="GO" id="GO:0005829">
    <property type="term" value="C:cytosol"/>
    <property type="evidence" value="ECO:0007669"/>
    <property type="project" value="TreeGrafter"/>
</dbReference>
<evidence type="ECO:0000313" key="3">
    <source>
        <dbReference type="EMBL" id="MST50783.1"/>
    </source>
</evidence>
<dbReference type="PANTHER" id="PTHR33515">
    <property type="entry name" value="RIBOSOME-BINDING FACTOR A, CHLOROPLASTIC-RELATED"/>
    <property type="match status" value="1"/>
</dbReference>
<dbReference type="GeneID" id="303113763"/>
<keyword evidence="1 2" id="KW-0690">Ribosome biogenesis</keyword>
<name>A0A6L5Y2F8_9FIRM</name>
<keyword evidence="4" id="KW-1185">Reference proteome</keyword>
<keyword evidence="2" id="KW-0963">Cytoplasm</keyword>
<dbReference type="RefSeq" id="WP_154573271.1">
    <property type="nucleotide sequence ID" value="NZ_JAQXGS010000139.1"/>
</dbReference>
<comment type="function">
    <text evidence="2">One of several proteins that assist in the late maturation steps of the functional core of the 30S ribosomal subunit. Associates with free 30S ribosomal subunits (but not with 30S subunits that are part of 70S ribosomes or polysomes). Required for efficient processing of 16S rRNA. May interact with the 5'-terminal helix region of 16S rRNA.</text>
</comment>
<organism evidence="3 4">
    <name type="scientific">Hornefia butyriciproducens</name>
    <dbReference type="NCBI Taxonomy" id="2652293"/>
    <lineage>
        <taxon>Bacteria</taxon>
        <taxon>Bacillati</taxon>
        <taxon>Bacillota</taxon>
        <taxon>Clostridia</taxon>
        <taxon>Peptostreptococcales</taxon>
        <taxon>Anaerovoracaceae</taxon>
        <taxon>Hornefia</taxon>
    </lineage>
</organism>
<dbReference type="GO" id="GO:0043024">
    <property type="term" value="F:ribosomal small subunit binding"/>
    <property type="evidence" value="ECO:0007669"/>
    <property type="project" value="TreeGrafter"/>
</dbReference>
<dbReference type="AlphaFoldDB" id="A0A6L5Y2F8"/>